<protein>
    <submittedName>
        <fullName evidence="2">N-acetyltransferase</fullName>
    </submittedName>
</protein>
<dbReference type="SUPFAM" id="SSF55729">
    <property type="entry name" value="Acyl-CoA N-acyltransferases (Nat)"/>
    <property type="match status" value="1"/>
</dbReference>
<dbReference type="CDD" id="cd04301">
    <property type="entry name" value="NAT_SF"/>
    <property type="match status" value="1"/>
</dbReference>
<accession>A0ABT1BY36</accession>
<name>A0ABT1BY36_9BACT</name>
<dbReference type="InterPro" id="IPR031165">
    <property type="entry name" value="GNAT_YJDJ"/>
</dbReference>
<dbReference type="InterPro" id="IPR045057">
    <property type="entry name" value="Gcn5-rel_NAT"/>
</dbReference>
<organism evidence="2 3">
    <name type="scientific">Segatella cerevisiae</name>
    <dbReference type="NCBI Taxonomy" id="2053716"/>
    <lineage>
        <taxon>Bacteria</taxon>
        <taxon>Pseudomonadati</taxon>
        <taxon>Bacteroidota</taxon>
        <taxon>Bacteroidia</taxon>
        <taxon>Bacteroidales</taxon>
        <taxon>Prevotellaceae</taxon>
        <taxon>Segatella</taxon>
    </lineage>
</organism>
<gene>
    <name evidence="2" type="ORF">NG821_09045</name>
</gene>
<evidence type="ECO:0000313" key="2">
    <source>
        <dbReference type="EMBL" id="MCO6025981.1"/>
    </source>
</evidence>
<dbReference type="Proteomes" id="UP001204015">
    <property type="component" value="Unassembled WGS sequence"/>
</dbReference>
<reference evidence="2 3" key="1">
    <citation type="submission" date="2022-06" db="EMBL/GenBank/DDBJ databases">
        <title>A taxonomic note on the genus Prevotella: Description of four novel genera and emended description of the genera Hallella and Xylanibacter.</title>
        <authorList>
            <person name="Hitch T.C.A."/>
        </authorList>
    </citation>
    <scope>NUCLEOTIDE SEQUENCE [LARGE SCALE GENOMIC DNA]</scope>
    <source>
        <strain evidence="2 3">DSM 100619</strain>
    </source>
</reference>
<evidence type="ECO:0000313" key="3">
    <source>
        <dbReference type="Proteomes" id="UP001204015"/>
    </source>
</evidence>
<dbReference type="InterPro" id="IPR016181">
    <property type="entry name" value="Acyl_CoA_acyltransferase"/>
</dbReference>
<evidence type="ECO:0000259" key="1">
    <source>
        <dbReference type="PROSITE" id="PS51729"/>
    </source>
</evidence>
<keyword evidence="3" id="KW-1185">Reference proteome</keyword>
<dbReference type="PANTHER" id="PTHR31435:SF10">
    <property type="entry name" value="BSR4717 PROTEIN"/>
    <property type="match status" value="1"/>
</dbReference>
<dbReference type="PANTHER" id="PTHR31435">
    <property type="entry name" value="PROTEIN NATD1"/>
    <property type="match status" value="1"/>
</dbReference>
<comment type="caution">
    <text evidence="2">The sequence shown here is derived from an EMBL/GenBank/DDBJ whole genome shotgun (WGS) entry which is preliminary data.</text>
</comment>
<dbReference type="Gene3D" id="3.40.630.30">
    <property type="match status" value="1"/>
</dbReference>
<feature type="domain" description="N-acetyltransferase" evidence="1">
    <location>
        <begin position="2"/>
        <end position="89"/>
    </location>
</feature>
<dbReference type="Pfam" id="PF14542">
    <property type="entry name" value="Acetyltransf_CG"/>
    <property type="match status" value="1"/>
</dbReference>
<proteinExistence type="predicted"/>
<dbReference type="RefSeq" id="WP_252761338.1">
    <property type="nucleotide sequence ID" value="NZ_JAMXLY010000034.1"/>
</dbReference>
<dbReference type="EMBL" id="JAMXLY010000034">
    <property type="protein sequence ID" value="MCO6025981.1"/>
    <property type="molecule type" value="Genomic_DNA"/>
</dbReference>
<dbReference type="PROSITE" id="PS51729">
    <property type="entry name" value="GNAT_YJDJ"/>
    <property type="match status" value="1"/>
</dbReference>
<sequence length="102" mass="11392">MNYITENERIYAKDASGKIIAEITFPTENGIATINHTFVDSSLRGKGIANQLVQMAVNKILADGNKIAATCLYAIVWFQRHAEYQVYNTVAPIACRIDRKKS</sequence>